<evidence type="ECO:0000256" key="4">
    <source>
        <dbReference type="ARBA" id="ARBA00023143"/>
    </source>
</evidence>
<comment type="subcellular location">
    <subcellularLocation>
        <location evidence="1 6">Bacterial flagellum basal body</location>
    </subcellularLocation>
</comment>
<evidence type="ECO:0000256" key="1">
    <source>
        <dbReference type="ARBA" id="ARBA00004117"/>
    </source>
</evidence>
<accession>A0A1X7K9S1</accession>
<comment type="similarity">
    <text evidence="2 6">Belongs to the flagella basal body rod proteins family.</text>
</comment>
<evidence type="ECO:0000256" key="3">
    <source>
        <dbReference type="ARBA" id="ARBA00014376"/>
    </source>
</evidence>
<dbReference type="EMBL" id="FXBB01000024">
    <property type="protein sequence ID" value="SMG37873.1"/>
    <property type="molecule type" value="Genomic_DNA"/>
</dbReference>
<dbReference type="PANTHER" id="PTHR30435">
    <property type="entry name" value="FLAGELLAR PROTEIN"/>
    <property type="match status" value="1"/>
</dbReference>
<evidence type="ECO:0000256" key="6">
    <source>
        <dbReference type="PIRNR" id="PIRNR002889"/>
    </source>
</evidence>
<dbReference type="STRING" id="561720.SAMN06275492_12414"/>
<dbReference type="NCBIfam" id="TIGR01396">
    <property type="entry name" value="FlgB"/>
    <property type="match status" value="1"/>
</dbReference>
<dbReference type="GO" id="GO:0030694">
    <property type="term" value="C:bacterial-type flagellum basal body, rod"/>
    <property type="evidence" value="ECO:0007669"/>
    <property type="project" value="InterPro"/>
</dbReference>
<dbReference type="PANTHER" id="PTHR30435:SF19">
    <property type="entry name" value="FLAGELLAR BASAL-BODY ROD PROTEIN FLGG"/>
    <property type="match status" value="1"/>
</dbReference>
<keyword evidence="4 6" id="KW-0975">Bacterial flagellum</keyword>
<organism evidence="7 8">
    <name type="scientific">Dethiosulfovibrio salsuginis</name>
    <dbReference type="NCBI Taxonomy" id="561720"/>
    <lineage>
        <taxon>Bacteria</taxon>
        <taxon>Thermotogati</taxon>
        <taxon>Synergistota</taxon>
        <taxon>Synergistia</taxon>
        <taxon>Synergistales</taxon>
        <taxon>Dethiosulfovibrionaceae</taxon>
        <taxon>Dethiosulfovibrio</taxon>
    </lineage>
</organism>
<keyword evidence="7" id="KW-0282">Flagellum</keyword>
<reference evidence="8" key="1">
    <citation type="submission" date="2017-04" db="EMBL/GenBank/DDBJ databases">
        <authorList>
            <person name="Varghese N."/>
            <person name="Submissions S."/>
        </authorList>
    </citation>
    <scope>NUCLEOTIDE SEQUENCE [LARGE SCALE GENOMIC DNA]</scope>
    <source>
        <strain evidence="8">USBA 82</strain>
    </source>
</reference>
<dbReference type="Proteomes" id="UP000193355">
    <property type="component" value="Unassembled WGS sequence"/>
</dbReference>
<keyword evidence="7" id="KW-0969">Cilium</keyword>
<gene>
    <name evidence="7" type="ORF">SAMN06275492_12414</name>
</gene>
<evidence type="ECO:0000256" key="5">
    <source>
        <dbReference type="ARBA" id="ARBA00024934"/>
    </source>
</evidence>
<dbReference type="InterPro" id="IPR006300">
    <property type="entry name" value="FlgB"/>
</dbReference>
<keyword evidence="8" id="KW-1185">Reference proteome</keyword>
<protein>
    <recommendedName>
        <fullName evidence="3 6">Flagellar basal body rod protein FlgB</fullName>
    </recommendedName>
</protein>
<evidence type="ECO:0000256" key="2">
    <source>
        <dbReference type="ARBA" id="ARBA00009677"/>
    </source>
</evidence>
<sequence>MFDKTWKIMEKDLQGLSHRFRAVGQNLANVNTPGYARREVSFEDQLNDVINGPDRLPMASTDPKHMSTHAKSTEDVVPREDRIIDQLYRLDRNNVDPEIEMAKMTEARLGYTGMTRFLTKKVSIYKTAIGGR</sequence>
<dbReference type="OrthoDB" id="9792068at2"/>
<evidence type="ECO:0000313" key="7">
    <source>
        <dbReference type="EMBL" id="SMG37873.1"/>
    </source>
</evidence>
<keyword evidence="7" id="KW-0966">Cell projection</keyword>
<dbReference type="GO" id="GO:0071978">
    <property type="term" value="P:bacterial-type flagellum-dependent swarming motility"/>
    <property type="evidence" value="ECO:0007669"/>
    <property type="project" value="TreeGrafter"/>
</dbReference>
<name>A0A1X7K9S1_9BACT</name>
<evidence type="ECO:0000313" key="8">
    <source>
        <dbReference type="Proteomes" id="UP000193355"/>
    </source>
</evidence>
<dbReference type="RefSeq" id="WP_085545033.1">
    <property type="nucleotide sequence ID" value="NZ_FXBB01000024.1"/>
</dbReference>
<comment type="function">
    <text evidence="5 6">Structural component of flagellum, the bacterial motility apparatus. Part of the rod structure of flagellar basal body.</text>
</comment>
<dbReference type="AlphaFoldDB" id="A0A1X7K9S1"/>
<proteinExistence type="inferred from homology"/>
<comment type="subunit">
    <text evidence="6">The basal body constitutes a major portion of the flagellar organelle and consists of a number of rings mounted on a central rod.</text>
</comment>
<dbReference type="PIRSF" id="PIRSF002889">
    <property type="entry name" value="Rod_FlgB"/>
    <property type="match status" value="1"/>
</dbReference>